<name>R2RHA0_9ENTE</name>
<gene>
    <name evidence="8" type="primary">tilS</name>
    <name evidence="11" type="ORF">I586_03107</name>
    <name evidence="10" type="ORF">UAY_00373</name>
</gene>
<evidence type="ECO:0000259" key="9">
    <source>
        <dbReference type="SMART" id="SM00977"/>
    </source>
</evidence>
<dbReference type="HOGENOM" id="CLU_018869_0_2_9"/>
<dbReference type="STRING" id="155617.RV09_GL003209"/>
<dbReference type="Gene3D" id="3.40.50.620">
    <property type="entry name" value="HUPs"/>
    <property type="match status" value="1"/>
</dbReference>
<feature type="binding site" evidence="8">
    <location>
        <begin position="26"/>
        <end position="31"/>
    </location>
    <ligand>
        <name>ATP</name>
        <dbReference type="ChEBI" id="CHEBI:30616"/>
    </ligand>
</feature>
<dbReference type="Pfam" id="PF01171">
    <property type="entry name" value="ATP_bind_3"/>
    <property type="match status" value="1"/>
</dbReference>
<dbReference type="SUPFAM" id="SSF56037">
    <property type="entry name" value="PheT/TilS domain"/>
    <property type="match status" value="1"/>
</dbReference>
<reference evidence="10 12" key="1">
    <citation type="submission" date="2013-02" db="EMBL/GenBank/DDBJ databases">
        <title>The Genome Sequence of Enterococcus moraviensis BAA-383.</title>
        <authorList>
            <consortium name="The Broad Institute Genome Sequencing Platform"/>
            <consortium name="The Broad Institute Genome Sequencing Center for Infectious Disease"/>
            <person name="Earl A.M."/>
            <person name="Gilmore M.S."/>
            <person name="Lebreton F."/>
            <person name="Walker B."/>
            <person name="Young S.K."/>
            <person name="Zeng Q."/>
            <person name="Gargeya S."/>
            <person name="Fitzgerald M."/>
            <person name="Haas B."/>
            <person name="Abouelleil A."/>
            <person name="Alvarado L."/>
            <person name="Arachchi H.M."/>
            <person name="Berlin A.M."/>
            <person name="Chapman S.B."/>
            <person name="Dewar J."/>
            <person name="Goldberg J."/>
            <person name="Griggs A."/>
            <person name="Gujja S."/>
            <person name="Hansen M."/>
            <person name="Howarth C."/>
            <person name="Imamovic A."/>
            <person name="Larimer J."/>
            <person name="McCowan C."/>
            <person name="Murphy C."/>
            <person name="Neiman D."/>
            <person name="Pearson M."/>
            <person name="Priest M."/>
            <person name="Roberts A."/>
            <person name="Saif S."/>
            <person name="Shea T."/>
            <person name="Sisk P."/>
            <person name="Sykes S."/>
            <person name="Wortman J."/>
            <person name="Nusbaum C."/>
            <person name="Birren B."/>
        </authorList>
    </citation>
    <scope>NUCLEOTIDE SEQUENCE [LARGE SCALE GENOMIC DNA]</scope>
    <source>
        <strain evidence="10 12">ATCC BAA-383</strain>
    </source>
</reference>
<dbReference type="OrthoDB" id="9807403at2"/>
<keyword evidence="2 8" id="KW-0963">Cytoplasm</keyword>
<accession>R2RHA0</accession>
<dbReference type="HAMAP" id="MF_01161">
    <property type="entry name" value="tRNA_Ile_lys_synt"/>
    <property type="match status" value="1"/>
</dbReference>
<dbReference type="SMART" id="SM00977">
    <property type="entry name" value="TilS_C"/>
    <property type="match status" value="1"/>
</dbReference>
<evidence type="ECO:0000256" key="3">
    <source>
        <dbReference type="ARBA" id="ARBA00022598"/>
    </source>
</evidence>
<dbReference type="InterPro" id="IPR012094">
    <property type="entry name" value="tRNA_Ile_lys_synt"/>
</dbReference>
<dbReference type="GO" id="GO:0005524">
    <property type="term" value="F:ATP binding"/>
    <property type="evidence" value="ECO:0007669"/>
    <property type="project" value="UniProtKB-UniRule"/>
</dbReference>
<protein>
    <recommendedName>
        <fullName evidence="8">tRNA(Ile)-lysidine synthase</fullName>
        <ecNumber evidence="8">6.3.4.19</ecNumber>
    </recommendedName>
    <alternativeName>
        <fullName evidence="8">tRNA(Ile)-2-lysyl-cytidine synthase</fullName>
    </alternativeName>
    <alternativeName>
        <fullName evidence="8">tRNA(Ile)-lysidine synthetase</fullName>
    </alternativeName>
</protein>
<comment type="caution">
    <text evidence="10">The sequence shown here is derived from an EMBL/GenBank/DDBJ whole genome shotgun (WGS) entry which is preliminary data.</text>
</comment>
<feature type="domain" description="Lysidine-tRNA(Ile) synthetase C-terminal" evidence="9">
    <location>
        <begin position="382"/>
        <end position="456"/>
    </location>
</feature>
<dbReference type="EC" id="6.3.4.19" evidence="8"/>
<comment type="function">
    <text evidence="8">Ligates lysine onto the cytidine present at position 34 of the AUA codon-specific tRNA(Ile) that contains the anticodon CAU, in an ATP-dependent manner. Cytidine is converted to lysidine, thus changing the amino acid specificity of the tRNA from methionine to isoleucine.</text>
</comment>
<dbReference type="GO" id="GO:0006400">
    <property type="term" value="P:tRNA modification"/>
    <property type="evidence" value="ECO:0007669"/>
    <property type="project" value="UniProtKB-UniRule"/>
</dbReference>
<dbReference type="Proteomes" id="UP000013781">
    <property type="component" value="Unassembled WGS sequence"/>
</dbReference>
<keyword evidence="4 8" id="KW-0819">tRNA processing</keyword>
<evidence type="ECO:0000256" key="1">
    <source>
        <dbReference type="ARBA" id="ARBA00004496"/>
    </source>
</evidence>
<keyword evidence="6 8" id="KW-0067">ATP-binding</keyword>
<evidence type="ECO:0000313" key="13">
    <source>
        <dbReference type="Proteomes" id="UP000014157"/>
    </source>
</evidence>
<dbReference type="CDD" id="cd01992">
    <property type="entry name" value="TilS_N"/>
    <property type="match status" value="1"/>
</dbReference>
<evidence type="ECO:0000313" key="11">
    <source>
        <dbReference type="EMBL" id="EOT65373.1"/>
    </source>
</evidence>
<dbReference type="GO" id="GO:0032267">
    <property type="term" value="F:tRNA(Ile)-lysidine synthase activity"/>
    <property type="evidence" value="ECO:0007669"/>
    <property type="project" value="UniProtKB-EC"/>
</dbReference>
<evidence type="ECO:0000313" key="12">
    <source>
        <dbReference type="Proteomes" id="UP000013781"/>
    </source>
</evidence>
<dbReference type="SUPFAM" id="SSF52402">
    <property type="entry name" value="Adenine nucleotide alpha hydrolases-like"/>
    <property type="match status" value="1"/>
</dbReference>
<dbReference type="Pfam" id="PF11734">
    <property type="entry name" value="TilS_C"/>
    <property type="match status" value="1"/>
</dbReference>
<dbReference type="EMBL" id="ASWB01000004">
    <property type="protein sequence ID" value="EOT65373.1"/>
    <property type="molecule type" value="Genomic_DNA"/>
</dbReference>
<dbReference type="NCBIfam" id="TIGR02432">
    <property type="entry name" value="lysidine_TilS_N"/>
    <property type="match status" value="1"/>
</dbReference>
<dbReference type="PANTHER" id="PTHR43033:SF1">
    <property type="entry name" value="TRNA(ILE)-LYSIDINE SYNTHASE-RELATED"/>
    <property type="match status" value="1"/>
</dbReference>
<dbReference type="PATRIC" id="fig|1158609.3.peg.358"/>
<evidence type="ECO:0000256" key="2">
    <source>
        <dbReference type="ARBA" id="ARBA00022490"/>
    </source>
</evidence>
<evidence type="ECO:0000256" key="5">
    <source>
        <dbReference type="ARBA" id="ARBA00022741"/>
    </source>
</evidence>
<dbReference type="InterPro" id="IPR014729">
    <property type="entry name" value="Rossmann-like_a/b/a_fold"/>
</dbReference>
<keyword evidence="13" id="KW-1185">Reference proteome</keyword>
<dbReference type="NCBIfam" id="TIGR02433">
    <property type="entry name" value="lysidine_TilS_C"/>
    <property type="match status" value="1"/>
</dbReference>
<comment type="domain">
    <text evidence="8">The N-terminal region contains the highly conserved SGGXDS motif, predicted to be a P-loop motif involved in ATP binding.</text>
</comment>
<dbReference type="InterPro" id="IPR012796">
    <property type="entry name" value="Lysidine-tRNA-synth_C"/>
</dbReference>
<evidence type="ECO:0000313" key="10">
    <source>
        <dbReference type="EMBL" id="EOI07031.1"/>
    </source>
</evidence>
<evidence type="ECO:0000256" key="7">
    <source>
        <dbReference type="ARBA" id="ARBA00048539"/>
    </source>
</evidence>
<dbReference type="AlphaFoldDB" id="R2RHA0"/>
<comment type="similarity">
    <text evidence="8">Belongs to the tRNA(Ile)-lysidine synthase family.</text>
</comment>
<proteinExistence type="inferred from homology"/>
<organism evidence="10 12">
    <name type="scientific">Enterococcus moraviensis ATCC BAA-383</name>
    <dbReference type="NCBI Taxonomy" id="1158609"/>
    <lineage>
        <taxon>Bacteria</taxon>
        <taxon>Bacillati</taxon>
        <taxon>Bacillota</taxon>
        <taxon>Bacilli</taxon>
        <taxon>Lactobacillales</taxon>
        <taxon>Enterococcaceae</taxon>
        <taxon>Enterococcus</taxon>
    </lineage>
</organism>
<evidence type="ECO:0000256" key="4">
    <source>
        <dbReference type="ARBA" id="ARBA00022694"/>
    </source>
</evidence>
<dbReference type="PANTHER" id="PTHR43033">
    <property type="entry name" value="TRNA(ILE)-LYSIDINE SYNTHASE-RELATED"/>
    <property type="match status" value="1"/>
</dbReference>
<keyword evidence="5 8" id="KW-0547">Nucleotide-binding</keyword>
<dbReference type="EMBL" id="AJAS01000002">
    <property type="protein sequence ID" value="EOI07031.1"/>
    <property type="molecule type" value="Genomic_DNA"/>
</dbReference>
<dbReference type="RefSeq" id="WP_010763796.1">
    <property type="nucleotide sequence ID" value="NZ_ASWB01000004.1"/>
</dbReference>
<dbReference type="Proteomes" id="UP000014157">
    <property type="component" value="Unassembled WGS sequence"/>
</dbReference>
<dbReference type="InterPro" id="IPR012795">
    <property type="entry name" value="tRNA_Ile_lys_synt_N"/>
</dbReference>
<evidence type="ECO:0000256" key="8">
    <source>
        <dbReference type="HAMAP-Rule" id="MF_01161"/>
    </source>
</evidence>
<dbReference type="InterPro" id="IPR011063">
    <property type="entry name" value="TilS/TtcA_N"/>
</dbReference>
<comment type="catalytic activity">
    <reaction evidence="7 8">
        <text>cytidine(34) in tRNA(Ile2) + L-lysine + ATP = lysidine(34) in tRNA(Ile2) + AMP + diphosphate + H(+)</text>
        <dbReference type="Rhea" id="RHEA:43744"/>
        <dbReference type="Rhea" id="RHEA-COMP:10625"/>
        <dbReference type="Rhea" id="RHEA-COMP:10670"/>
        <dbReference type="ChEBI" id="CHEBI:15378"/>
        <dbReference type="ChEBI" id="CHEBI:30616"/>
        <dbReference type="ChEBI" id="CHEBI:32551"/>
        <dbReference type="ChEBI" id="CHEBI:33019"/>
        <dbReference type="ChEBI" id="CHEBI:82748"/>
        <dbReference type="ChEBI" id="CHEBI:83665"/>
        <dbReference type="ChEBI" id="CHEBI:456215"/>
        <dbReference type="EC" id="6.3.4.19"/>
    </reaction>
</comment>
<sequence>MFREFYDHCKNNHYWSPNQKILLAISGGVDSMVLLEMMQAAAKKDQLQLTVAHVDHRLRIESEEEALYLKKYCQKQGLTYYSRIWEDADKTKNTEARARKFRYDFFGEIMAQEKIPVLLTAHHSDDQAETILMKLTRGSALSNLVGIRAKQVFGSGMLIRPFLIFSKEKLEQFAEQSKLVYFEDHTNQTDTYMRNRLRHQVVPLLKKENPRFLQHIAEFSQQITSADEVVQMVIEPMYDRLVKETAEGWAIQLTELKQAKRSVQTFFLMSLFQHTLIPKGITISQDQIQQLLTMIEQPTPQLSMDIEKKWQVIKEYDILWLKKKQINYEENLFYLNENEHVFLSENEWLGLELAEGTLIPPEIVNDWTEFSLRISTQTRLPLTIRHRKNGDRISLTPNLTKRINRLFIDRKIPNLMRERAWLILSAEGEIIWVPQFANSYLSIPKETDKIHYRLLYKIKE</sequence>
<reference evidence="11 13" key="2">
    <citation type="submission" date="2013-03" db="EMBL/GenBank/DDBJ databases">
        <title>The Genome Sequence of Enterococcus moraviensis BAA-383 (PacBio/Illumina hybrid assembly).</title>
        <authorList>
            <consortium name="The Broad Institute Genomics Platform"/>
            <consortium name="The Broad Institute Genome Sequencing Center for Infectious Disease"/>
            <person name="Earl A."/>
            <person name="Russ C."/>
            <person name="Gilmore M."/>
            <person name="Surin D."/>
            <person name="Walker B."/>
            <person name="Young S."/>
            <person name="Zeng Q."/>
            <person name="Gargeya S."/>
            <person name="Fitzgerald M."/>
            <person name="Haas B."/>
            <person name="Abouelleil A."/>
            <person name="Allen A.W."/>
            <person name="Alvarado L."/>
            <person name="Arachchi H.M."/>
            <person name="Berlin A.M."/>
            <person name="Chapman S.B."/>
            <person name="Gainer-Dewar J."/>
            <person name="Goldberg J."/>
            <person name="Griggs A."/>
            <person name="Gujja S."/>
            <person name="Hansen M."/>
            <person name="Howarth C."/>
            <person name="Imamovic A."/>
            <person name="Ireland A."/>
            <person name="Larimer J."/>
            <person name="McCowan C."/>
            <person name="Murphy C."/>
            <person name="Pearson M."/>
            <person name="Poon T.W."/>
            <person name="Priest M."/>
            <person name="Roberts A."/>
            <person name="Saif S."/>
            <person name="Shea T."/>
            <person name="Sisk P."/>
            <person name="Sykes S."/>
            <person name="Wortman J."/>
            <person name="Nusbaum C."/>
            <person name="Birren B."/>
        </authorList>
    </citation>
    <scope>NUCLEOTIDE SEQUENCE [LARGE SCALE GENOMIC DNA]</scope>
    <source>
        <strain evidence="11 13">ATCC BAA-383</strain>
    </source>
</reference>
<keyword evidence="3 8" id="KW-0436">Ligase</keyword>
<dbReference type="eggNOG" id="COG0037">
    <property type="taxonomic scope" value="Bacteria"/>
</dbReference>
<comment type="subcellular location">
    <subcellularLocation>
        <location evidence="1 8">Cytoplasm</location>
    </subcellularLocation>
</comment>
<evidence type="ECO:0000256" key="6">
    <source>
        <dbReference type="ARBA" id="ARBA00022840"/>
    </source>
</evidence>
<dbReference type="GO" id="GO:0005737">
    <property type="term" value="C:cytoplasm"/>
    <property type="evidence" value="ECO:0007669"/>
    <property type="project" value="UniProtKB-SubCell"/>
</dbReference>